<comment type="caution">
    <text evidence="1">The sequence shown here is derived from an EMBL/GenBank/DDBJ whole genome shotgun (WGS) entry which is preliminary data.</text>
</comment>
<dbReference type="Proteomes" id="UP000321764">
    <property type="component" value="Unassembled WGS sequence"/>
</dbReference>
<reference evidence="1 2" key="1">
    <citation type="submission" date="2019-07" db="EMBL/GenBank/DDBJ databases">
        <title>Reinekea sp. strain SSH23 genome sequencing and assembly.</title>
        <authorList>
            <person name="Kim I."/>
        </authorList>
    </citation>
    <scope>NUCLEOTIDE SEQUENCE [LARGE SCALE GENOMIC DNA]</scope>
    <source>
        <strain evidence="1 2">SSH23</strain>
    </source>
</reference>
<protein>
    <recommendedName>
        <fullName evidence="3">Guanylate cyclase domain-containing protein</fullName>
    </recommendedName>
</protein>
<organism evidence="1 2">
    <name type="scientific">Reinekea thalattae</name>
    <dbReference type="NCBI Taxonomy" id="2593301"/>
    <lineage>
        <taxon>Bacteria</taxon>
        <taxon>Pseudomonadati</taxon>
        <taxon>Pseudomonadota</taxon>
        <taxon>Gammaproteobacteria</taxon>
        <taxon>Oceanospirillales</taxon>
        <taxon>Saccharospirillaceae</taxon>
        <taxon>Reinekea</taxon>
    </lineage>
</organism>
<evidence type="ECO:0000313" key="2">
    <source>
        <dbReference type="Proteomes" id="UP000321764"/>
    </source>
</evidence>
<evidence type="ECO:0008006" key="3">
    <source>
        <dbReference type="Google" id="ProtNLM"/>
    </source>
</evidence>
<dbReference type="OrthoDB" id="9181325at2"/>
<sequence>MSLSLKTHIVAFIDLLGFSSMVSHDCEKPDGEQKYISKLFDIHTKTKEISASLPGMSLTQFSDSVVLSVPYSADNFSSICKIISDFQYDLLCSGILCRGGISYGKHFSTEDFLFSHGLIDAYNIESKLALNPRVVISKALIELVFGSTGNVNSELILEENDGLFFLGYLNGESAAGNLVVLENVLPEKLSEHPSIRAKQIWLIDYFNNKYPENKIRESHRFSLCRA</sequence>
<accession>A0A5C8Z9L1</accession>
<dbReference type="RefSeq" id="WP_147713368.1">
    <property type="nucleotide sequence ID" value="NZ_VKAD01000001.1"/>
</dbReference>
<gene>
    <name evidence="1" type="ORF">FME95_05315</name>
</gene>
<evidence type="ECO:0000313" key="1">
    <source>
        <dbReference type="EMBL" id="TXR53969.1"/>
    </source>
</evidence>
<name>A0A5C8Z9L1_9GAMM</name>
<keyword evidence="2" id="KW-1185">Reference proteome</keyword>
<proteinExistence type="predicted"/>
<dbReference type="EMBL" id="VKAD01000001">
    <property type="protein sequence ID" value="TXR53969.1"/>
    <property type="molecule type" value="Genomic_DNA"/>
</dbReference>
<dbReference type="AlphaFoldDB" id="A0A5C8Z9L1"/>